<sequence>MKIAVYGASGYQGRLVLAEAVRRGLSVVLVGRDAVRLRHAAAVDLSSPDIRLARADDHDALVAAFSAADAVVNCAGPFTPTGAAVVRAAIAASRHYVDTAGEQPYVKAVFDTFGAQARAAGVTVLPAANDGCVPGDLVAALLAERLGPLKEIIGVHLIAGGGGPSRGSLRSVIESIDIIRAGGLVYHDGDWRVGLPARTTSIIAPRSAQAVPVARFPLPEVVTIPRHVQVRHVEGLAEAALAARLSVPVDPSIIVGLPEGPAGQARATQRFTCVIDAVALDGRRARGVVEGRDTYGTTAVIAVESVRRLVADSAEPGVLAPAQAYEPAAFLHSLLPHDVHWTVQEGEERTPGD</sequence>
<dbReference type="RefSeq" id="WP_204059449.1">
    <property type="nucleotide sequence ID" value="NZ_BAAAGP010000034.1"/>
</dbReference>
<dbReference type="InterPro" id="IPR036291">
    <property type="entry name" value="NAD(P)-bd_dom_sf"/>
</dbReference>
<evidence type="ECO:0000313" key="3">
    <source>
        <dbReference type="Proteomes" id="UP000603904"/>
    </source>
</evidence>
<keyword evidence="3" id="KW-1185">Reference proteome</keyword>
<dbReference type="Proteomes" id="UP000603904">
    <property type="component" value="Unassembled WGS sequence"/>
</dbReference>
<dbReference type="PANTHER" id="PTHR43781">
    <property type="entry name" value="SACCHAROPINE DEHYDROGENASE"/>
    <property type="match status" value="1"/>
</dbReference>
<dbReference type="PANTHER" id="PTHR43781:SF1">
    <property type="entry name" value="SACCHAROPINE DEHYDROGENASE"/>
    <property type="match status" value="1"/>
</dbReference>
<proteinExistence type="predicted"/>
<gene>
    <name evidence="2" type="ORF">Mco01_52030</name>
</gene>
<organism evidence="2 3">
    <name type="scientific">Microbispora corallina</name>
    <dbReference type="NCBI Taxonomy" id="83302"/>
    <lineage>
        <taxon>Bacteria</taxon>
        <taxon>Bacillati</taxon>
        <taxon>Actinomycetota</taxon>
        <taxon>Actinomycetes</taxon>
        <taxon>Streptosporangiales</taxon>
        <taxon>Streptosporangiaceae</taxon>
        <taxon>Microbispora</taxon>
    </lineage>
</organism>
<dbReference type="Pfam" id="PF03435">
    <property type="entry name" value="Sacchrp_dh_NADP"/>
    <property type="match status" value="1"/>
</dbReference>
<evidence type="ECO:0000313" key="2">
    <source>
        <dbReference type="EMBL" id="GIH42203.1"/>
    </source>
</evidence>
<dbReference type="SUPFAM" id="SSF51735">
    <property type="entry name" value="NAD(P)-binding Rossmann-fold domains"/>
    <property type="match status" value="1"/>
</dbReference>
<comment type="caution">
    <text evidence="2">The sequence shown here is derived from an EMBL/GenBank/DDBJ whole genome shotgun (WGS) entry which is preliminary data.</text>
</comment>
<protein>
    <submittedName>
        <fullName evidence="2">Saccharopine dehydrogenase</fullName>
    </submittedName>
</protein>
<evidence type="ECO:0000259" key="1">
    <source>
        <dbReference type="Pfam" id="PF03435"/>
    </source>
</evidence>
<dbReference type="EMBL" id="BOOC01000029">
    <property type="protein sequence ID" value="GIH42203.1"/>
    <property type="molecule type" value="Genomic_DNA"/>
</dbReference>
<feature type="domain" description="Saccharopine dehydrogenase NADP binding" evidence="1">
    <location>
        <begin position="3"/>
        <end position="125"/>
    </location>
</feature>
<dbReference type="Gene3D" id="3.40.50.720">
    <property type="entry name" value="NAD(P)-binding Rossmann-like Domain"/>
    <property type="match status" value="1"/>
</dbReference>
<name>A0ABQ4G546_9ACTN</name>
<accession>A0ABQ4G546</accession>
<dbReference type="InterPro" id="IPR005097">
    <property type="entry name" value="Sacchrp_dh_NADP-bd"/>
</dbReference>
<reference evidence="2 3" key="1">
    <citation type="submission" date="2021-01" db="EMBL/GenBank/DDBJ databases">
        <title>Whole genome shotgun sequence of Microbispora corallina NBRC 16416.</title>
        <authorList>
            <person name="Komaki H."/>
            <person name="Tamura T."/>
        </authorList>
    </citation>
    <scope>NUCLEOTIDE SEQUENCE [LARGE SCALE GENOMIC DNA]</scope>
    <source>
        <strain evidence="2 3">NBRC 16416</strain>
    </source>
</reference>